<keyword evidence="2" id="KW-1185">Reference proteome</keyword>
<protein>
    <recommendedName>
        <fullName evidence="3">Protein arginine methyltransferase 10</fullName>
    </recommendedName>
</protein>
<organism evidence="1 2">
    <name type="scientific">Symbiodinium natans</name>
    <dbReference type="NCBI Taxonomy" id="878477"/>
    <lineage>
        <taxon>Eukaryota</taxon>
        <taxon>Sar</taxon>
        <taxon>Alveolata</taxon>
        <taxon>Dinophyceae</taxon>
        <taxon>Suessiales</taxon>
        <taxon>Symbiodiniaceae</taxon>
        <taxon>Symbiodinium</taxon>
    </lineage>
</organism>
<evidence type="ECO:0000313" key="2">
    <source>
        <dbReference type="Proteomes" id="UP000604046"/>
    </source>
</evidence>
<dbReference type="Proteomes" id="UP000604046">
    <property type="component" value="Unassembled WGS sequence"/>
</dbReference>
<proteinExistence type="predicted"/>
<dbReference type="EMBL" id="CAJNDS010001802">
    <property type="protein sequence ID" value="CAE7281344.1"/>
    <property type="molecule type" value="Genomic_DNA"/>
</dbReference>
<evidence type="ECO:0000313" key="1">
    <source>
        <dbReference type="EMBL" id="CAE7281344.1"/>
    </source>
</evidence>
<dbReference type="OrthoDB" id="431602at2759"/>
<comment type="caution">
    <text evidence="1">The sequence shown here is derived from an EMBL/GenBank/DDBJ whole genome shotgun (WGS) entry which is preliminary data.</text>
</comment>
<gene>
    <name evidence="1" type="ORF">SNAT2548_LOCUS14919</name>
</gene>
<accession>A0A812MVF8</accession>
<evidence type="ECO:0008006" key="3">
    <source>
        <dbReference type="Google" id="ProtNLM"/>
    </source>
</evidence>
<sequence>MDTECQKERYSLTLVNGPSDKQAAKAYIANVDVQNDNTISQYLSFSGNDKNNLMTIKLAGVVAVCYCGMVSPQDECESSSFWIFGGLMTIQGPEGGRNFIFPTNVVVKFDLKGWGFSPNDKIRIIPATSACSDNNNDPNSYTGFKVRCPAVDGNGCRQAGLAESIDTNVMTAADIGVYIERVDVGQTSSILTFSDVINTHLTSDPEFGQDIVTIDLERIMVNGKMMTSAQLTATERHEANKLAGLYEFQDTFSPGPIETYQVGHRVLGQTDTRQMMIPQGWSSTEAFPFTISPFTFVDSQGHWIRRNKLDSNEEIKGTESASNLKLCWGIWSNGAPKFYHEAGTVNFEDPPPMAEATVSLSTKMQEAVAPVIIAFKTTASRSEYATPTGQTMLMLRFMDVSTKLEPFFYSTEQGIRGVYAMPPYQEVTKAQQKQHVCGKIFTEFWSSHSEGFPMPVGCFYTQKLSDLPTTGGSVFFRELYITFGERNGLRENTEYHIVLNAEIQNFNAGDLLVDIYAMCAGFTGCSRPYQVFEKGSAHASRATEIKATAAEPQFSLTDGFLIQRGNPLDGVLSLSELNILQIQLKGQSGVRAIVKESLIRMYMWPLTAWDVGTASCVAECIPYYAAPPECNGLVGCDSEEVVAGSGRRNIVKITLPTEMSSIDETTTHTIKISGLTLPMQGFFATRFGVQLTRPDDTAPYYIQSSGLIMKVPEPGATTGRLVISDRSGYGPLPFKGDSSNVLYFRLKLGATLWNVGRNNAASLTINLPSGYGACSVIGSGAPPMDLKVFLQTTGGYIDNNRGVLAVSNDDGDWANSNLMTCQYELFANNQAIYAGMVFYVAVTVVNPTNALPKTDPDNELTIKLSSLGHYDPEGITDPAPKDMPPVPFISLAEEKALGQDLWAGNPAIINMLSEELVQPSSFVRSCCGPNFDTRREEAFLLIFFRTSTYVGQNGYVVFDAPSGFDFGPNCTARDLPERYYAFVGMFEFQLYRMKNMGTCLGHRYPSTESTYNRAVLQVGGIIDAPFYYGYELRVLHPTTYDTTQHENWYLWIQDSNGYPLEGSQSTINFNKFQAAAQTSFYHKSWGMYNEIGQNIPVQVLSLRPTSMTQVNTQVIFYPIQFSIDLDTSLRISAPVGFKWDPDPNNFFRRSNGTIADWPGLPTVENNNQLVWTSLSLKGNTVYGFQATVEVPNFNPVMSANSFFIEFGFRNSNIQKRLFANVVDAPSIAALTNAEVYSSTNLVNYGDNRIEFAVQTVTTLTPNTGIVVKGSDATTGFSFTCPDTVVALPESTPFPPDLICVYQLAPDGAPQITLKVNDISMPPGYYRWEMVAQNPPTRKQDPGIWTFGTYLAVSNYPSTDTLDKELAAEGFRIDNMMREARLTALDQTQRAATMRNDRPGKLNQLVFQFSLNIRPLATGILALRGPRGFEFDDNCLPYVITDRNDVFGPNTQDVWPPDYSEWPPEYRPTKCAGNGREALITVPSGLGRNSLYVFRIGVRKNPMSTPEWNKWSINFNEQAADPFQGFTVWTFTNMNVAAVGAMKSPTGAGIMRTPTPVTIEFMPFNTVPPKPPNEQFGGMLRLTVPVGYEIQHTNSQCEVELFVTDGSVVFENADYSCRVENTVKQLIYMAGSKDIRGSYPYTLIVWIFNPPTAAIAETWRIDTFHTWTAEPDTALDETEFLGYNVNNQLNTFQVTNALNVRNGNTKVNDIDILLNFPDPMKDNDEILIVGPRGFNLIGNPQLANCNEFRWVGGVQLPATGEPGCTCDPQGFCTIRWQIDESKDPAYPQNEDIHFKVATTNPSKTPFLTDNYWKAFHVKAAVVKSSHIYRGWDINPQLENVDVKLVGNKYAAGKTSDIEVTFTPITDADTITIEAIFPTQFSFDQSTVALPYDIDGQSEGATLIINRGAFRAGIMATIRINTVRLGRAGGQTRFNLITYKDETRLEKRDEKLDFDGGFRLPGLITVQGTPVLKSMYQDAKAMYPVKSLFQPRVLEDAKAEFTLSFTRAVQASERLLITCQGQAQYQLKQAPFVVIGIGPIETSVEIDSFGTLRATLKPGRPATEVALQADTPYTIIMWVLPIQGANTWRFDTNDGGSLPTNTNDGELDGFYPVEQMELNIEAVRSPPKAVVDVILNINAGNAIVRELIIIAPPSFLFDESAGGCGDMCLPGEALSSTSRKTATIASPTGEPLTQLRNIKVRVLTPEQTPSSITWFVEGRGQGAGTTVGWGEGPGFFVTQMAGTSVMYPAVATISQAQIVFTFALNVNDGNQINIEAPPGFILTCSTEGALKQISLPGGKPDCIDDPLQIRLGTTLTADQYAFSLLVDLPPDQPSGNTFSVIIRDQDSNVVDAAYKIQGKQFELIGVADPYLDWSQAEPGQRTDITIGLTFTKDTANVKALLIMLPERFIHDVQTPTDVQNINKQFPVAAGSDWADTQYTDRIKIYLDDSGGGRVIFIGEYRFTFPALVPPSMSNNNYWSISLPYPQKWMFLCSHIA</sequence>
<reference evidence="1" key="1">
    <citation type="submission" date="2021-02" db="EMBL/GenBank/DDBJ databases">
        <authorList>
            <person name="Dougan E. K."/>
            <person name="Rhodes N."/>
            <person name="Thang M."/>
            <person name="Chan C."/>
        </authorList>
    </citation>
    <scope>NUCLEOTIDE SEQUENCE</scope>
</reference>
<name>A0A812MVF8_9DINO</name>